<comment type="subcellular location">
    <subcellularLocation>
        <location evidence="1 11">Nucleus</location>
    </subcellularLocation>
</comment>
<evidence type="ECO:0000256" key="2">
    <source>
        <dbReference type="ARBA" id="ARBA00005694"/>
    </source>
</evidence>
<dbReference type="InterPro" id="IPR051140">
    <property type="entry name" value="GATA_TF"/>
</dbReference>
<evidence type="ECO:0000256" key="9">
    <source>
        <dbReference type="ARBA" id="ARBA00023163"/>
    </source>
</evidence>
<dbReference type="GO" id="GO:0045893">
    <property type="term" value="P:positive regulation of DNA-templated transcription"/>
    <property type="evidence" value="ECO:0007669"/>
    <property type="project" value="InterPro"/>
</dbReference>
<evidence type="ECO:0000256" key="8">
    <source>
        <dbReference type="ARBA" id="ARBA00023159"/>
    </source>
</evidence>
<keyword evidence="9 11" id="KW-0804">Transcription</keyword>
<evidence type="ECO:0000256" key="5">
    <source>
        <dbReference type="ARBA" id="ARBA00022833"/>
    </source>
</evidence>
<dbReference type="Gene3D" id="3.30.50.10">
    <property type="entry name" value="Erythroid Transcription Factor GATA-1, subunit A"/>
    <property type="match status" value="1"/>
</dbReference>
<keyword evidence="16" id="KW-1185">Reference proteome</keyword>
<dbReference type="PIRSF" id="PIRSF016992">
    <property type="entry name" value="TF_GATA_plant"/>
    <property type="match status" value="1"/>
</dbReference>
<keyword evidence="7 11" id="KW-0238">DNA-binding</keyword>
<keyword evidence="4 12" id="KW-0863">Zinc-finger</keyword>
<organism evidence="15 16">
    <name type="scientific">Dorcoceras hygrometricum</name>
    <dbReference type="NCBI Taxonomy" id="472368"/>
    <lineage>
        <taxon>Eukaryota</taxon>
        <taxon>Viridiplantae</taxon>
        <taxon>Streptophyta</taxon>
        <taxon>Embryophyta</taxon>
        <taxon>Tracheophyta</taxon>
        <taxon>Spermatophyta</taxon>
        <taxon>Magnoliopsida</taxon>
        <taxon>eudicotyledons</taxon>
        <taxon>Gunneridae</taxon>
        <taxon>Pentapetalae</taxon>
        <taxon>asterids</taxon>
        <taxon>lamiids</taxon>
        <taxon>Lamiales</taxon>
        <taxon>Gesneriaceae</taxon>
        <taxon>Didymocarpoideae</taxon>
        <taxon>Trichosporeae</taxon>
        <taxon>Loxocarpinae</taxon>
        <taxon>Dorcoceras</taxon>
    </lineage>
</organism>
<dbReference type="InterPro" id="IPR000679">
    <property type="entry name" value="Znf_GATA"/>
</dbReference>
<keyword evidence="8 11" id="KW-0010">Activator</keyword>
<dbReference type="InterPro" id="IPR016679">
    <property type="entry name" value="TF_GATA_pln"/>
</dbReference>
<dbReference type="SMART" id="SM00401">
    <property type="entry name" value="ZnF_GATA"/>
    <property type="match status" value="1"/>
</dbReference>
<evidence type="ECO:0000256" key="6">
    <source>
        <dbReference type="ARBA" id="ARBA00023015"/>
    </source>
</evidence>
<evidence type="ECO:0000259" key="14">
    <source>
        <dbReference type="PROSITE" id="PS50114"/>
    </source>
</evidence>
<keyword evidence="3" id="KW-0479">Metal-binding</keyword>
<dbReference type="SUPFAM" id="SSF57716">
    <property type="entry name" value="Glucocorticoid receptor-like (DNA-binding domain)"/>
    <property type="match status" value="1"/>
</dbReference>
<evidence type="ECO:0000256" key="13">
    <source>
        <dbReference type="SAM" id="MobiDB-lite"/>
    </source>
</evidence>
<dbReference type="GO" id="GO:0030154">
    <property type="term" value="P:cell differentiation"/>
    <property type="evidence" value="ECO:0007669"/>
    <property type="project" value="TreeGrafter"/>
</dbReference>
<keyword evidence="10 11" id="KW-0539">Nucleus</keyword>
<feature type="compositionally biased region" description="Low complexity" evidence="13">
    <location>
        <begin position="176"/>
        <end position="193"/>
    </location>
</feature>
<dbReference type="GO" id="GO:0043565">
    <property type="term" value="F:sequence-specific DNA binding"/>
    <property type="evidence" value="ECO:0007669"/>
    <property type="project" value="InterPro"/>
</dbReference>
<feature type="domain" description="GATA-type" evidence="14">
    <location>
        <begin position="236"/>
        <end position="272"/>
    </location>
</feature>
<evidence type="ECO:0000256" key="11">
    <source>
        <dbReference type="PIRNR" id="PIRNR016992"/>
    </source>
</evidence>
<gene>
    <name evidence="15" type="ORF">F511_28539</name>
</gene>
<dbReference type="Pfam" id="PF00320">
    <property type="entry name" value="GATA"/>
    <property type="match status" value="1"/>
</dbReference>
<dbReference type="PANTHER" id="PTHR45658:SF41">
    <property type="entry name" value="GATA TRANSCRIPTION FACTOR 3"/>
    <property type="match status" value="1"/>
</dbReference>
<evidence type="ECO:0000256" key="12">
    <source>
        <dbReference type="PROSITE-ProRule" id="PRU00094"/>
    </source>
</evidence>
<evidence type="ECO:0000256" key="10">
    <source>
        <dbReference type="ARBA" id="ARBA00023242"/>
    </source>
</evidence>
<comment type="function">
    <text evidence="11">Transcriptional activator that specifically binds 5'-GATA-3' or 5'-GAT-3' motifs within gene promoters.</text>
</comment>
<name>A0A2Z7AXJ6_9LAMI</name>
<dbReference type="FunFam" id="3.30.50.10:FF:000018">
    <property type="entry name" value="GATA transcription factor"/>
    <property type="match status" value="1"/>
</dbReference>
<dbReference type="CDD" id="cd00202">
    <property type="entry name" value="ZnF_GATA"/>
    <property type="match status" value="1"/>
</dbReference>
<dbReference type="InterPro" id="IPR013088">
    <property type="entry name" value="Znf_NHR/GATA"/>
</dbReference>
<evidence type="ECO:0000256" key="1">
    <source>
        <dbReference type="ARBA" id="ARBA00004123"/>
    </source>
</evidence>
<accession>A0A2Z7AXJ6</accession>
<evidence type="ECO:0000256" key="3">
    <source>
        <dbReference type="ARBA" id="ARBA00022723"/>
    </source>
</evidence>
<dbReference type="PROSITE" id="PS50114">
    <property type="entry name" value="GATA_ZN_FINGER_2"/>
    <property type="match status" value="1"/>
</dbReference>
<evidence type="ECO:0000256" key="4">
    <source>
        <dbReference type="ARBA" id="ARBA00022771"/>
    </source>
</evidence>
<dbReference type="EMBL" id="KV011783">
    <property type="protein sequence ID" value="KZV26193.1"/>
    <property type="molecule type" value="Genomic_DNA"/>
</dbReference>
<proteinExistence type="inferred from homology"/>
<sequence length="320" mass="35759">MESIEARALKSSFLSQMAMKANSQVLYNDDGWCVAGMNSVNYDDFPVEDLLNLDSPKKEFQEGCVFQRPEQDEDQKKLPKESKLQNSDVISGELQSLSSGDLVVPVDELENLEWLSQFVDDSTSALSLLWPAGSFPGRNGRFSGNPPPLSMKARSPCFPLPIPTKPRSSRSRSNGRRWSLPLSASESSSTSLSSHGSSTLTTLFFENPVQKTLWFSPLERPPAKKQKMKTDPDTGVVSGRRCTHCQVQKTPQWRAGPLGPKTLCNACGVRFKSGRLFPEYRPACSPSFSQDIHSNSHRKVLEMRRRKENLVEPDLMVQSF</sequence>
<dbReference type="GO" id="GO:0008270">
    <property type="term" value="F:zinc ion binding"/>
    <property type="evidence" value="ECO:0007669"/>
    <property type="project" value="UniProtKB-KW"/>
</dbReference>
<dbReference type="OrthoDB" id="2162994at2759"/>
<evidence type="ECO:0000256" key="7">
    <source>
        <dbReference type="ARBA" id="ARBA00023125"/>
    </source>
</evidence>
<protein>
    <recommendedName>
        <fullName evidence="11">GATA transcription factor</fullName>
    </recommendedName>
</protein>
<dbReference type="PROSITE" id="PS00344">
    <property type="entry name" value="GATA_ZN_FINGER_1"/>
    <property type="match status" value="1"/>
</dbReference>
<dbReference type="GO" id="GO:0005634">
    <property type="term" value="C:nucleus"/>
    <property type="evidence" value="ECO:0007669"/>
    <property type="project" value="UniProtKB-SubCell"/>
</dbReference>
<keyword evidence="5" id="KW-0862">Zinc</keyword>
<feature type="region of interest" description="Disordered" evidence="13">
    <location>
        <begin position="137"/>
        <end position="193"/>
    </location>
</feature>
<evidence type="ECO:0000313" key="15">
    <source>
        <dbReference type="EMBL" id="KZV26193.1"/>
    </source>
</evidence>
<reference evidence="15 16" key="1">
    <citation type="journal article" date="2015" name="Proc. Natl. Acad. Sci. U.S.A.">
        <title>The resurrection genome of Boea hygrometrica: A blueprint for survival of dehydration.</title>
        <authorList>
            <person name="Xiao L."/>
            <person name="Yang G."/>
            <person name="Zhang L."/>
            <person name="Yang X."/>
            <person name="Zhao S."/>
            <person name="Ji Z."/>
            <person name="Zhou Q."/>
            <person name="Hu M."/>
            <person name="Wang Y."/>
            <person name="Chen M."/>
            <person name="Xu Y."/>
            <person name="Jin H."/>
            <person name="Xiao X."/>
            <person name="Hu G."/>
            <person name="Bao F."/>
            <person name="Hu Y."/>
            <person name="Wan P."/>
            <person name="Li L."/>
            <person name="Deng X."/>
            <person name="Kuang T."/>
            <person name="Xiang C."/>
            <person name="Zhu J.K."/>
            <person name="Oliver M.J."/>
            <person name="He Y."/>
        </authorList>
    </citation>
    <scope>NUCLEOTIDE SEQUENCE [LARGE SCALE GENOMIC DNA]</scope>
    <source>
        <strain evidence="16">cv. XS01</strain>
    </source>
</reference>
<keyword evidence="6 11" id="KW-0805">Transcription regulation</keyword>
<evidence type="ECO:0000313" key="16">
    <source>
        <dbReference type="Proteomes" id="UP000250235"/>
    </source>
</evidence>
<comment type="similarity">
    <text evidence="2 11">Belongs to the type IV zinc-finger family. Class A subfamily.</text>
</comment>
<dbReference type="Proteomes" id="UP000250235">
    <property type="component" value="Unassembled WGS sequence"/>
</dbReference>
<dbReference type="PANTHER" id="PTHR45658">
    <property type="entry name" value="GATA TRANSCRIPTION FACTOR"/>
    <property type="match status" value="1"/>
</dbReference>
<dbReference type="AlphaFoldDB" id="A0A2Z7AXJ6"/>